<gene>
    <name evidence="3" type="ORF">FPE_LOCUS21504</name>
</gene>
<dbReference type="Pfam" id="PF03478">
    <property type="entry name" value="Beta-prop_KIB1-4"/>
    <property type="match status" value="1"/>
</dbReference>
<dbReference type="Proteomes" id="UP000834106">
    <property type="component" value="Chromosome 13"/>
</dbReference>
<accession>A0AAD1ZQW3</accession>
<feature type="domain" description="KIB1-4 beta-propeller" evidence="2">
    <location>
        <begin position="13"/>
        <end position="182"/>
    </location>
</feature>
<evidence type="ECO:0000313" key="4">
    <source>
        <dbReference type="Proteomes" id="UP000834106"/>
    </source>
</evidence>
<evidence type="ECO:0000313" key="3">
    <source>
        <dbReference type="EMBL" id="CAI9774074.1"/>
    </source>
</evidence>
<reference evidence="3" key="1">
    <citation type="submission" date="2023-05" db="EMBL/GenBank/DDBJ databases">
        <authorList>
            <person name="Huff M."/>
        </authorList>
    </citation>
    <scope>NUCLEOTIDE SEQUENCE</scope>
</reference>
<evidence type="ECO:0000256" key="1">
    <source>
        <dbReference type="SAM" id="MobiDB-lite"/>
    </source>
</evidence>
<dbReference type="AlphaFoldDB" id="A0AAD1ZQW3"/>
<sequence length="219" mass="24567">MAPKAIVIAPAPIETNDTYQKYLVESSEHLLLVSRFRKGISSDFDGVDDDDDDDVEDNDVGDEEESDNNEEDEGDVDGNDNVDEVEDVKDSGIEEEKEVGYYTTVFFVWRLDECYEEGSNYAYRLTKVTSLGDQALFLGSNVSTSIASSKCIKPNCIYFTDDNVELYSQEPGGGGHDMGIFNMEDDPDLLINVRKQIIEVCSLFIWTKGRISMLFVTKV</sequence>
<feature type="compositionally biased region" description="Acidic residues" evidence="1">
    <location>
        <begin position="45"/>
        <end position="87"/>
    </location>
</feature>
<evidence type="ECO:0000259" key="2">
    <source>
        <dbReference type="Pfam" id="PF03478"/>
    </source>
</evidence>
<dbReference type="EMBL" id="OU503048">
    <property type="protein sequence ID" value="CAI9774074.1"/>
    <property type="molecule type" value="Genomic_DNA"/>
</dbReference>
<name>A0AAD1ZQW3_9LAMI</name>
<feature type="region of interest" description="Disordered" evidence="1">
    <location>
        <begin position="41"/>
        <end position="93"/>
    </location>
</feature>
<organism evidence="3 4">
    <name type="scientific">Fraxinus pennsylvanica</name>
    <dbReference type="NCBI Taxonomy" id="56036"/>
    <lineage>
        <taxon>Eukaryota</taxon>
        <taxon>Viridiplantae</taxon>
        <taxon>Streptophyta</taxon>
        <taxon>Embryophyta</taxon>
        <taxon>Tracheophyta</taxon>
        <taxon>Spermatophyta</taxon>
        <taxon>Magnoliopsida</taxon>
        <taxon>eudicotyledons</taxon>
        <taxon>Gunneridae</taxon>
        <taxon>Pentapetalae</taxon>
        <taxon>asterids</taxon>
        <taxon>lamiids</taxon>
        <taxon>Lamiales</taxon>
        <taxon>Oleaceae</taxon>
        <taxon>Oleeae</taxon>
        <taxon>Fraxinus</taxon>
    </lineage>
</organism>
<dbReference type="PANTHER" id="PTHR44259:SF113">
    <property type="entry name" value="OS06G0659700 PROTEIN"/>
    <property type="match status" value="1"/>
</dbReference>
<keyword evidence="4" id="KW-1185">Reference proteome</keyword>
<proteinExistence type="predicted"/>
<protein>
    <recommendedName>
        <fullName evidence="2">KIB1-4 beta-propeller domain-containing protein</fullName>
    </recommendedName>
</protein>
<dbReference type="InterPro" id="IPR005174">
    <property type="entry name" value="KIB1-4_b-propeller"/>
</dbReference>
<dbReference type="PANTHER" id="PTHR44259">
    <property type="entry name" value="OS07G0183000 PROTEIN-RELATED"/>
    <property type="match status" value="1"/>
</dbReference>
<dbReference type="InterPro" id="IPR050942">
    <property type="entry name" value="F-box_BR-signaling"/>
</dbReference>